<dbReference type="Proteomes" id="UP000481327">
    <property type="component" value="Unassembled WGS sequence"/>
</dbReference>
<evidence type="ECO:0000256" key="2">
    <source>
        <dbReference type="ARBA" id="ARBA00001997"/>
    </source>
</evidence>
<dbReference type="CDD" id="cd00438">
    <property type="entry name" value="cupin_RmlC"/>
    <property type="match status" value="1"/>
</dbReference>
<evidence type="ECO:0000256" key="9">
    <source>
        <dbReference type="PIRSR" id="PIRSR600888-3"/>
    </source>
</evidence>
<gene>
    <name evidence="10" type="ORF">F3168_09630</name>
</gene>
<evidence type="ECO:0000256" key="8">
    <source>
        <dbReference type="PIRSR" id="PIRSR600888-1"/>
    </source>
</evidence>
<protein>
    <recommendedName>
        <fullName evidence="4">dTDP-4-dehydrorhamnose 3,5-epimerase</fullName>
        <ecNumber evidence="3">5.1.3.13</ecNumber>
    </recommendedName>
    <alternativeName>
        <fullName evidence="6">Thymidine diphospho-4-keto-rhamnose 3,5-epimerase</fullName>
    </alternativeName>
    <alternativeName>
        <fullName evidence="5">dTDP-4-keto-6-deoxyglucose 3,5-epimerase</fullName>
    </alternativeName>
    <alternativeName>
        <fullName evidence="7">dTDP-6-deoxy-D-xylo-4-hexulose 3,5-epimerase</fullName>
    </alternativeName>
</protein>
<evidence type="ECO:0000256" key="3">
    <source>
        <dbReference type="ARBA" id="ARBA00012098"/>
    </source>
</evidence>
<evidence type="ECO:0000313" key="11">
    <source>
        <dbReference type="Proteomes" id="UP000481327"/>
    </source>
</evidence>
<dbReference type="GO" id="GO:0005829">
    <property type="term" value="C:cytosol"/>
    <property type="evidence" value="ECO:0007669"/>
    <property type="project" value="TreeGrafter"/>
</dbReference>
<comment type="catalytic activity">
    <reaction evidence="1">
        <text>dTDP-4-dehydro-6-deoxy-alpha-D-glucose = dTDP-4-dehydro-beta-L-rhamnose</text>
        <dbReference type="Rhea" id="RHEA:16969"/>
        <dbReference type="ChEBI" id="CHEBI:57649"/>
        <dbReference type="ChEBI" id="CHEBI:62830"/>
        <dbReference type="EC" id="5.1.3.13"/>
    </reaction>
</comment>
<dbReference type="EC" id="5.1.3.13" evidence="3"/>
<dbReference type="Gene3D" id="2.60.120.10">
    <property type="entry name" value="Jelly Rolls"/>
    <property type="match status" value="1"/>
</dbReference>
<dbReference type="GO" id="GO:0008830">
    <property type="term" value="F:dTDP-4-dehydrorhamnose 3,5-epimerase activity"/>
    <property type="evidence" value="ECO:0007669"/>
    <property type="project" value="UniProtKB-EC"/>
</dbReference>
<dbReference type="SUPFAM" id="SSF51182">
    <property type="entry name" value="RmlC-like cupins"/>
    <property type="match status" value="1"/>
</dbReference>
<feature type="site" description="Participates in a stacking interaction with the thymidine ring of dTDP-4-oxo-6-deoxyglucose" evidence="9">
    <location>
        <position position="141"/>
    </location>
</feature>
<feature type="active site" description="Proton acceptor" evidence="8">
    <location>
        <position position="65"/>
    </location>
</feature>
<dbReference type="PANTHER" id="PTHR21047">
    <property type="entry name" value="DTDP-6-DEOXY-D-GLUCOSE-3,5 EPIMERASE"/>
    <property type="match status" value="1"/>
</dbReference>
<comment type="caution">
    <text evidence="10">The sequence shown here is derived from an EMBL/GenBank/DDBJ whole genome shotgun (WGS) entry which is preliminary data.</text>
</comment>
<dbReference type="RefSeq" id="WP_152577976.1">
    <property type="nucleotide sequence ID" value="NZ_JAATJI010000002.1"/>
</dbReference>
<dbReference type="InterPro" id="IPR014710">
    <property type="entry name" value="RmlC-like_jellyroll"/>
</dbReference>
<accession>A0A7C9KIQ7</accession>
<dbReference type="InterPro" id="IPR011051">
    <property type="entry name" value="RmlC_Cupin_sf"/>
</dbReference>
<reference evidence="10 11" key="1">
    <citation type="submission" date="2019-09" db="EMBL/GenBank/DDBJ databases">
        <title>Polymorphobacter sp. isolated from a lake in China.</title>
        <authorList>
            <person name="Liu Z."/>
        </authorList>
    </citation>
    <scope>NUCLEOTIDE SEQUENCE [LARGE SCALE GENOMIC DNA]</scope>
    <source>
        <strain evidence="10 11">D40P</strain>
    </source>
</reference>
<evidence type="ECO:0000256" key="1">
    <source>
        <dbReference type="ARBA" id="ARBA00001298"/>
    </source>
</evidence>
<evidence type="ECO:0000256" key="4">
    <source>
        <dbReference type="ARBA" id="ARBA00019595"/>
    </source>
</evidence>
<feature type="active site" description="Proton donor" evidence="8">
    <location>
        <position position="135"/>
    </location>
</feature>
<name>A0A7C9KIQ7_9SPHN</name>
<dbReference type="PANTHER" id="PTHR21047:SF2">
    <property type="entry name" value="THYMIDINE DIPHOSPHO-4-KETO-RHAMNOSE 3,5-EPIMERASE"/>
    <property type="match status" value="1"/>
</dbReference>
<sequence length="186" mass="20204">MSRFQCIATPIEGVFVVERQRLGDSRGFLSRLFCAEELAQVGFTLPVAQINHTLTETSGTLRGLHFQHPPAAEDKLVSCLRGAVFDVAVDLRAGSPTFLHWHGVELSAENNRALMIPQGCAHGFQALVDGTELLYLHSRMYAPSAEGGLNPLDPRLAISWPLPATIMSPRDAGHQLVDAEFTGVST</sequence>
<evidence type="ECO:0000256" key="6">
    <source>
        <dbReference type="ARBA" id="ARBA00031424"/>
    </source>
</evidence>
<dbReference type="EMBL" id="WIOL01000003">
    <property type="protein sequence ID" value="MQT17521.1"/>
    <property type="molecule type" value="Genomic_DNA"/>
</dbReference>
<dbReference type="GO" id="GO:0000271">
    <property type="term" value="P:polysaccharide biosynthetic process"/>
    <property type="evidence" value="ECO:0007669"/>
    <property type="project" value="TreeGrafter"/>
</dbReference>
<proteinExistence type="predicted"/>
<evidence type="ECO:0000256" key="7">
    <source>
        <dbReference type="ARBA" id="ARBA00033311"/>
    </source>
</evidence>
<evidence type="ECO:0000256" key="5">
    <source>
        <dbReference type="ARBA" id="ARBA00029758"/>
    </source>
</evidence>
<dbReference type="GO" id="GO:0019305">
    <property type="term" value="P:dTDP-rhamnose biosynthetic process"/>
    <property type="evidence" value="ECO:0007669"/>
    <property type="project" value="TreeGrafter"/>
</dbReference>
<dbReference type="InterPro" id="IPR000888">
    <property type="entry name" value="RmlC-like"/>
</dbReference>
<evidence type="ECO:0000313" key="10">
    <source>
        <dbReference type="EMBL" id="MQT17521.1"/>
    </source>
</evidence>
<comment type="function">
    <text evidence="2">Catalyzes the epimerization of the C3' and C5'positions of dTDP-6-deoxy-D-xylo-4-hexulose, forming dTDP-6-deoxy-L-lyxo-4-hexulose.</text>
</comment>
<organism evidence="10 11">
    <name type="scientific">Sandarakinorhabdus fusca</name>
    <dbReference type="NCBI Taxonomy" id="1439888"/>
    <lineage>
        <taxon>Bacteria</taxon>
        <taxon>Pseudomonadati</taxon>
        <taxon>Pseudomonadota</taxon>
        <taxon>Alphaproteobacteria</taxon>
        <taxon>Sphingomonadales</taxon>
        <taxon>Sphingosinicellaceae</taxon>
        <taxon>Sandarakinorhabdus</taxon>
    </lineage>
</organism>
<dbReference type="AlphaFoldDB" id="A0A7C9KIQ7"/>
<keyword evidence="11" id="KW-1185">Reference proteome</keyword>
<dbReference type="Pfam" id="PF00908">
    <property type="entry name" value="dTDP_sugar_isom"/>
    <property type="match status" value="1"/>
</dbReference>